<evidence type="ECO:0000313" key="1">
    <source>
        <dbReference type="EMBL" id="GMN34007.1"/>
    </source>
</evidence>
<sequence>MELPKAQNVSIDIGVIGVGGRDFRKRGIPCQPLCPRCSKGVKDVWHALWDSSGHYRIADRESARLARSISRRRSPRVVETEILLIFAPSTSNVATSTPAQALESIPTLPSQDLASRTSPGYTEAESWKRSLDLHGGCVRRQGSGGPDDLL</sequence>
<evidence type="ECO:0000313" key="2">
    <source>
        <dbReference type="Proteomes" id="UP001187192"/>
    </source>
</evidence>
<dbReference type="AlphaFoldDB" id="A0AA87ZHV4"/>
<gene>
    <name evidence="1" type="ORF">TIFTF001_004459</name>
</gene>
<name>A0AA87ZHV4_FICCA</name>
<proteinExistence type="predicted"/>
<protein>
    <submittedName>
        <fullName evidence="1">Uncharacterized protein</fullName>
    </submittedName>
</protein>
<dbReference type="EMBL" id="BTGU01000004">
    <property type="protein sequence ID" value="GMN34007.1"/>
    <property type="molecule type" value="Genomic_DNA"/>
</dbReference>
<comment type="caution">
    <text evidence="1">The sequence shown here is derived from an EMBL/GenBank/DDBJ whole genome shotgun (WGS) entry which is preliminary data.</text>
</comment>
<accession>A0AA87ZHV4</accession>
<dbReference type="Proteomes" id="UP001187192">
    <property type="component" value="Unassembled WGS sequence"/>
</dbReference>
<reference evidence="1" key="1">
    <citation type="submission" date="2023-07" db="EMBL/GenBank/DDBJ databases">
        <title>draft genome sequence of fig (Ficus carica).</title>
        <authorList>
            <person name="Takahashi T."/>
            <person name="Nishimura K."/>
        </authorList>
    </citation>
    <scope>NUCLEOTIDE SEQUENCE</scope>
</reference>
<keyword evidence="2" id="KW-1185">Reference proteome</keyword>
<organism evidence="1 2">
    <name type="scientific">Ficus carica</name>
    <name type="common">Common fig</name>
    <dbReference type="NCBI Taxonomy" id="3494"/>
    <lineage>
        <taxon>Eukaryota</taxon>
        <taxon>Viridiplantae</taxon>
        <taxon>Streptophyta</taxon>
        <taxon>Embryophyta</taxon>
        <taxon>Tracheophyta</taxon>
        <taxon>Spermatophyta</taxon>
        <taxon>Magnoliopsida</taxon>
        <taxon>eudicotyledons</taxon>
        <taxon>Gunneridae</taxon>
        <taxon>Pentapetalae</taxon>
        <taxon>rosids</taxon>
        <taxon>fabids</taxon>
        <taxon>Rosales</taxon>
        <taxon>Moraceae</taxon>
        <taxon>Ficeae</taxon>
        <taxon>Ficus</taxon>
    </lineage>
</organism>